<comment type="caution">
    <text evidence="1">The sequence shown here is derived from an EMBL/GenBank/DDBJ whole genome shotgun (WGS) entry which is preliminary data.</text>
</comment>
<proteinExistence type="predicted"/>
<evidence type="ECO:0000313" key="2">
    <source>
        <dbReference type="Proteomes" id="UP000076587"/>
    </source>
</evidence>
<organism evidence="1 2">
    <name type="scientific">Pseudoalteromonas luteoviolacea NCIMB 1942</name>
    <dbReference type="NCBI Taxonomy" id="1365253"/>
    <lineage>
        <taxon>Bacteria</taxon>
        <taxon>Pseudomonadati</taxon>
        <taxon>Pseudomonadota</taxon>
        <taxon>Gammaproteobacteria</taxon>
        <taxon>Alteromonadales</taxon>
        <taxon>Pseudoalteromonadaceae</taxon>
        <taxon>Pseudoalteromonas</taxon>
    </lineage>
</organism>
<reference evidence="1 2" key="1">
    <citation type="submission" date="2013-07" db="EMBL/GenBank/DDBJ databases">
        <title>Comparative Genomic and Metabolomic Analysis of Twelve Strains of Pseudoalteromonas luteoviolacea.</title>
        <authorList>
            <person name="Vynne N.G."/>
            <person name="Mansson M."/>
            <person name="Gram L."/>
        </authorList>
    </citation>
    <scope>NUCLEOTIDE SEQUENCE [LARGE SCALE GENOMIC DNA]</scope>
    <source>
        <strain evidence="1 2">NCIMB 1942</strain>
    </source>
</reference>
<dbReference type="AlphaFoldDB" id="A0A167HSW4"/>
<dbReference type="PATRIC" id="fig|1365253.3.peg.235"/>
<accession>A0A167HSW4</accession>
<protein>
    <recommendedName>
        <fullName evidence="3">Rhodanese domain-containing protein</fullName>
    </recommendedName>
</protein>
<evidence type="ECO:0008006" key="3">
    <source>
        <dbReference type="Google" id="ProtNLM"/>
    </source>
</evidence>
<name>A0A167HSW4_9GAMM</name>
<dbReference type="EMBL" id="AUXT01000007">
    <property type="protein sequence ID" value="KZN58490.1"/>
    <property type="molecule type" value="Genomic_DNA"/>
</dbReference>
<gene>
    <name evidence="1" type="ORF">N482_22010</name>
</gene>
<sequence>MMSNKALLVDVREPIEHLQQAPNAAMHVLIGS</sequence>
<evidence type="ECO:0000313" key="1">
    <source>
        <dbReference type="EMBL" id="KZN58490.1"/>
    </source>
</evidence>
<dbReference type="Proteomes" id="UP000076587">
    <property type="component" value="Unassembled WGS sequence"/>
</dbReference>